<evidence type="ECO:0000313" key="2">
    <source>
        <dbReference type="EMBL" id="SPO01200.1"/>
    </source>
</evidence>
<feature type="signal peptide" evidence="1">
    <location>
        <begin position="1"/>
        <end position="18"/>
    </location>
</feature>
<gene>
    <name evidence="2" type="ORF">DNG_03947</name>
</gene>
<feature type="chain" id="PRO_5042287326" description="Stig1 domain-containing protein" evidence="1">
    <location>
        <begin position="19"/>
        <end position="215"/>
    </location>
</feature>
<reference evidence="2" key="1">
    <citation type="submission" date="2018-03" db="EMBL/GenBank/DDBJ databases">
        <authorList>
            <person name="Guldener U."/>
        </authorList>
    </citation>
    <scope>NUCLEOTIDE SEQUENCE</scope>
</reference>
<evidence type="ECO:0008006" key="4">
    <source>
        <dbReference type="Google" id="ProtNLM"/>
    </source>
</evidence>
<keyword evidence="1" id="KW-0732">Signal</keyword>
<dbReference type="AlphaFoldDB" id="A0AAE8SU20"/>
<evidence type="ECO:0000256" key="1">
    <source>
        <dbReference type="SAM" id="SignalP"/>
    </source>
</evidence>
<accession>A0AAE8SU20</accession>
<name>A0AAE8SU20_9PEZI</name>
<sequence length="215" mass="21909">MQLTLAIHVLTTTSWALADNWAAFGARPTGHVSAAAGDLLGLGRRQTLETAVEPNSTIKECDVSVMCEDSIGEGCCSENSECCGGLGCCDAGFKCGLPALSLCCRVDQDVCGGNGCYSENDGESCCGNFEVCKVGEECCGIICCKGGQKCHEGLCQDVEDIEVNTDEDECCAAGGCCPAGSSCHRGACKPGESGRAGALGVEAAGLVGGLVLWLL</sequence>
<dbReference type="Proteomes" id="UP001187682">
    <property type="component" value="Unassembled WGS sequence"/>
</dbReference>
<keyword evidence="3" id="KW-1185">Reference proteome</keyword>
<organism evidence="2 3">
    <name type="scientific">Cephalotrichum gorgonifer</name>
    <dbReference type="NCBI Taxonomy" id="2041049"/>
    <lineage>
        <taxon>Eukaryota</taxon>
        <taxon>Fungi</taxon>
        <taxon>Dikarya</taxon>
        <taxon>Ascomycota</taxon>
        <taxon>Pezizomycotina</taxon>
        <taxon>Sordariomycetes</taxon>
        <taxon>Hypocreomycetidae</taxon>
        <taxon>Microascales</taxon>
        <taxon>Microascaceae</taxon>
        <taxon>Cephalotrichum</taxon>
    </lineage>
</organism>
<evidence type="ECO:0000313" key="3">
    <source>
        <dbReference type="Proteomes" id="UP001187682"/>
    </source>
</evidence>
<dbReference type="EMBL" id="ONZQ02000004">
    <property type="protein sequence ID" value="SPO01200.1"/>
    <property type="molecule type" value="Genomic_DNA"/>
</dbReference>
<proteinExistence type="predicted"/>
<comment type="caution">
    <text evidence="2">The sequence shown here is derived from an EMBL/GenBank/DDBJ whole genome shotgun (WGS) entry which is preliminary data.</text>
</comment>
<protein>
    <recommendedName>
        <fullName evidence="4">Stig1 domain-containing protein</fullName>
    </recommendedName>
</protein>